<feature type="signal peptide" evidence="5">
    <location>
        <begin position="1"/>
        <end position="16"/>
    </location>
</feature>
<dbReference type="InterPro" id="IPR006710">
    <property type="entry name" value="Glyco_hydro_43"/>
</dbReference>
<evidence type="ECO:0000313" key="7">
    <source>
        <dbReference type="EMBL" id="KIY70180.1"/>
    </source>
</evidence>
<comment type="similarity">
    <text evidence="1 4">Belongs to the glycosyl hydrolase 43 family.</text>
</comment>
<reference evidence="7 8" key="1">
    <citation type="journal article" date="2015" name="Fungal Genet. Biol.">
        <title>Evolution of novel wood decay mechanisms in Agaricales revealed by the genome sequences of Fistulina hepatica and Cylindrobasidium torrendii.</title>
        <authorList>
            <person name="Floudas D."/>
            <person name="Held B.W."/>
            <person name="Riley R."/>
            <person name="Nagy L.G."/>
            <person name="Koehler G."/>
            <person name="Ransdell A.S."/>
            <person name="Younus H."/>
            <person name="Chow J."/>
            <person name="Chiniquy J."/>
            <person name="Lipzen A."/>
            <person name="Tritt A."/>
            <person name="Sun H."/>
            <person name="Haridas S."/>
            <person name="LaButti K."/>
            <person name="Ohm R.A."/>
            <person name="Kues U."/>
            <person name="Blanchette R.A."/>
            <person name="Grigoriev I.V."/>
            <person name="Minto R.E."/>
            <person name="Hibbett D.S."/>
        </authorList>
    </citation>
    <scope>NUCLEOTIDE SEQUENCE [LARGE SCALE GENOMIC DNA]</scope>
    <source>
        <strain evidence="7 8">FP15055 ss-10</strain>
    </source>
</reference>
<dbReference type="Gene3D" id="2.60.120.200">
    <property type="match status" value="1"/>
</dbReference>
<dbReference type="SUPFAM" id="SSF49899">
    <property type="entry name" value="Concanavalin A-like lectins/glucanases"/>
    <property type="match status" value="1"/>
</dbReference>
<evidence type="ECO:0000256" key="3">
    <source>
        <dbReference type="ARBA" id="ARBA00023295"/>
    </source>
</evidence>
<evidence type="ECO:0000256" key="4">
    <source>
        <dbReference type="RuleBase" id="RU361187"/>
    </source>
</evidence>
<dbReference type="GO" id="GO:0004553">
    <property type="term" value="F:hydrolase activity, hydrolyzing O-glycosyl compounds"/>
    <property type="evidence" value="ECO:0007669"/>
    <property type="project" value="InterPro"/>
</dbReference>
<dbReference type="Pfam" id="PF17851">
    <property type="entry name" value="GH43_C2"/>
    <property type="match status" value="1"/>
</dbReference>
<keyword evidence="3 4" id="KW-0326">Glycosidase</keyword>
<evidence type="ECO:0000313" key="8">
    <source>
        <dbReference type="Proteomes" id="UP000054007"/>
    </source>
</evidence>
<accession>A0A0D7BJ01</accession>
<keyword evidence="5" id="KW-0732">Signal</keyword>
<feature type="chain" id="PRO_5002317047" evidence="5">
    <location>
        <begin position="17"/>
        <end position="516"/>
    </location>
</feature>
<name>A0A0D7BJ01_9AGAR</name>
<dbReference type="EMBL" id="KN880472">
    <property type="protein sequence ID" value="KIY70180.1"/>
    <property type="molecule type" value="Genomic_DNA"/>
</dbReference>
<feature type="domain" description="Beta-xylosidase C-terminal Concanavalin A-like" evidence="6">
    <location>
        <begin position="317"/>
        <end position="499"/>
    </location>
</feature>
<dbReference type="OrthoDB" id="2139957at2759"/>
<dbReference type="InterPro" id="IPR051795">
    <property type="entry name" value="Glycosyl_Hydrlase_43"/>
</dbReference>
<evidence type="ECO:0000256" key="2">
    <source>
        <dbReference type="ARBA" id="ARBA00022801"/>
    </source>
</evidence>
<dbReference type="SUPFAM" id="SSF75005">
    <property type="entry name" value="Arabinanase/levansucrase/invertase"/>
    <property type="match status" value="1"/>
</dbReference>
<dbReference type="STRING" id="1314674.A0A0D7BJ01"/>
<protein>
    <submittedName>
        <fullName evidence="7">Glycoside hydrolase family 43 protein</fullName>
    </submittedName>
</protein>
<keyword evidence="8" id="KW-1185">Reference proteome</keyword>
<gene>
    <name evidence="7" type="ORF">CYLTODRAFT_392488</name>
</gene>
<dbReference type="InterPro" id="IPR013320">
    <property type="entry name" value="ConA-like_dom_sf"/>
</dbReference>
<dbReference type="GO" id="GO:0005975">
    <property type="term" value="P:carbohydrate metabolic process"/>
    <property type="evidence" value="ECO:0007669"/>
    <property type="project" value="InterPro"/>
</dbReference>
<dbReference type="InterPro" id="IPR023296">
    <property type="entry name" value="Glyco_hydro_beta-prop_sf"/>
</dbReference>
<evidence type="ECO:0000259" key="6">
    <source>
        <dbReference type="Pfam" id="PF17851"/>
    </source>
</evidence>
<organism evidence="7 8">
    <name type="scientific">Cylindrobasidium torrendii FP15055 ss-10</name>
    <dbReference type="NCBI Taxonomy" id="1314674"/>
    <lineage>
        <taxon>Eukaryota</taxon>
        <taxon>Fungi</taxon>
        <taxon>Dikarya</taxon>
        <taxon>Basidiomycota</taxon>
        <taxon>Agaricomycotina</taxon>
        <taxon>Agaricomycetes</taxon>
        <taxon>Agaricomycetidae</taxon>
        <taxon>Agaricales</taxon>
        <taxon>Marasmiineae</taxon>
        <taxon>Physalacriaceae</taxon>
        <taxon>Cylindrobasidium</taxon>
    </lineage>
</organism>
<evidence type="ECO:0000256" key="1">
    <source>
        <dbReference type="ARBA" id="ARBA00009865"/>
    </source>
</evidence>
<dbReference type="CDD" id="cd09001">
    <property type="entry name" value="GH43_FsAxh1-like"/>
    <property type="match status" value="1"/>
</dbReference>
<dbReference type="InterPro" id="IPR041542">
    <property type="entry name" value="GH43_C2"/>
</dbReference>
<dbReference type="Gene3D" id="2.115.10.20">
    <property type="entry name" value="Glycosyl hydrolase domain, family 43"/>
    <property type="match status" value="1"/>
</dbReference>
<evidence type="ECO:0000256" key="5">
    <source>
        <dbReference type="SAM" id="SignalP"/>
    </source>
</evidence>
<sequence>MKFSFPLLVAASVVLADTFTNPVLWNDLADLDVFRVEDTYYYSASTMHYSPGAPVLRSHDLVNWEYIGHSVPSLDFGRDDAYNLLNGEHAYVNGIWASFLNYRLSTGTFIWGGCIDFSKTYIYTAADAAGPYTQASVIDKCYYDAGLLVDEDTDTLYVAYGSTNIQVAQLSEDGLSEVSSQTVYNGSEPPEYIEGSRMYKINGTYYIAVTRPANAERILKSTSGPFGPYEERSLVDSLVSPVGGGGSPHQGGLVSTPEGKWYYMGFSDAYPGGRIPVLAPITFDADGWPALDTTEWQTSYDYPTGTALGNSDTVGVDAFDGPDLGPKWEWNHNPDTSKFTVDAGLTLQAATITDDLFAARNTLTHRILGPKSSGTIELRYGSMADGDIAGLSLFRDKAAYVGVKRTGQTFQVVYVDGLEQDSDNSWATINKGTQQAAADLSGDSVQLRLTADIAPNGTHLGQFAYSTNGEDFTQIGESTMTTEWEYFMGYRFGIFNFATVALGGSVLVPSFDLELA</sequence>
<dbReference type="AlphaFoldDB" id="A0A0D7BJ01"/>
<dbReference type="Pfam" id="PF04616">
    <property type="entry name" value="Glyco_hydro_43"/>
    <property type="match status" value="1"/>
</dbReference>
<dbReference type="Proteomes" id="UP000054007">
    <property type="component" value="Unassembled WGS sequence"/>
</dbReference>
<dbReference type="PANTHER" id="PTHR42812">
    <property type="entry name" value="BETA-XYLOSIDASE"/>
    <property type="match status" value="1"/>
</dbReference>
<dbReference type="PANTHER" id="PTHR42812:SF15">
    <property type="entry name" value="HYDROLASE, PUTATIVE (AFU_ORTHOLOGUE AFUA_2G00930)-RELATED"/>
    <property type="match status" value="1"/>
</dbReference>
<keyword evidence="2 4" id="KW-0378">Hydrolase</keyword>
<proteinExistence type="inferred from homology"/>